<sequence>MKNSDYLLNRVFLLALFFLLLNDFFLKAVSPSFLSGKLSDLWGIIVFVFFFTFLFGNRLKTVIFLSTALLFCWWKSALSTGFIDSWNQLFGFYPIQRTIDYTDLFCLVILVPAYFYKPVKIGCMHQQMVVPVLLLGAFAIAATSKAKNPGVYSNTRTYNLQESFKIKEVSFMEFLEYLSLSNLKAEKNTNAAPPEKPGDYHYYTLYNFEIADSFIIETMHIAVREKNGNLKLLIQDVTLFEPPEQTDKEVKEELLELFYDFFAIGE</sequence>
<feature type="transmembrane region" description="Helical" evidence="1">
    <location>
        <begin position="38"/>
        <end position="55"/>
    </location>
</feature>
<keyword evidence="1" id="KW-0812">Transmembrane</keyword>
<keyword evidence="3" id="KW-1185">Reference proteome</keyword>
<keyword evidence="1" id="KW-0472">Membrane</keyword>
<protein>
    <submittedName>
        <fullName evidence="2">Uncharacterized protein</fullName>
    </submittedName>
</protein>
<evidence type="ECO:0000313" key="3">
    <source>
        <dbReference type="Proteomes" id="UP000316008"/>
    </source>
</evidence>
<feature type="transmembrane region" description="Helical" evidence="1">
    <location>
        <begin position="98"/>
        <end position="116"/>
    </location>
</feature>
<dbReference type="OrthoDB" id="660780at2"/>
<gene>
    <name evidence="2" type="ORF">FO442_02500</name>
</gene>
<evidence type="ECO:0000256" key="1">
    <source>
        <dbReference type="SAM" id="Phobius"/>
    </source>
</evidence>
<name>A0A556N7B9_9FLAO</name>
<feature type="transmembrane region" description="Helical" evidence="1">
    <location>
        <begin position="62"/>
        <end position="83"/>
    </location>
</feature>
<proteinExistence type="predicted"/>
<dbReference type="EMBL" id="VLPL01000001">
    <property type="protein sequence ID" value="TSJ48020.1"/>
    <property type="molecule type" value="Genomic_DNA"/>
</dbReference>
<accession>A0A556N7B9</accession>
<dbReference type="RefSeq" id="WP_144331555.1">
    <property type="nucleotide sequence ID" value="NZ_VLPL01000001.1"/>
</dbReference>
<evidence type="ECO:0000313" key="2">
    <source>
        <dbReference type="EMBL" id="TSJ48020.1"/>
    </source>
</evidence>
<comment type="caution">
    <text evidence="2">The sequence shown here is derived from an EMBL/GenBank/DDBJ whole genome shotgun (WGS) entry which is preliminary data.</text>
</comment>
<keyword evidence="1" id="KW-1133">Transmembrane helix</keyword>
<organism evidence="2 3">
    <name type="scientific">Fluviicola chungangensis</name>
    <dbReference type="NCBI Taxonomy" id="2597671"/>
    <lineage>
        <taxon>Bacteria</taxon>
        <taxon>Pseudomonadati</taxon>
        <taxon>Bacteroidota</taxon>
        <taxon>Flavobacteriia</taxon>
        <taxon>Flavobacteriales</taxon>
        <taxon>Crocinitomicaceae</taxon>
        <taxon>Fluviicola</taxon>
    </lineage>
</organism>
<dbReference type="AlphaFoldDB" id="A0A556N7B9"/>
<reference evidence="2 3" key="1">
    <citation type="submission" date="2019-07" db="EMBL/GenBank/DDBJ databases">
        <authorList>
            <person name="Huq M.A."/>
        </authorList>
    </citation>
    <scope>NUCLEOTIDE SEQUENCE [LARGE SCALE GENOMIC DNA]</scope>
    <source>
        <strain evidence="2 3">MAH-3</strain>
    </source>
</reference>
<dbReference type="Proteomes" id="UP000316008">
    <property type="component" value="Unassembled WGS sequence"/>
</dbReference>